<comment type="caution">
    <text evidence="3">The sequence shown here is derived from an EMBL/GenBank/DDBJ whole genome shotgun (WGS) entry which is preliminary data.</text>
</comment>
<dbReference type="EMBL" id="ACOU01000003">
    <property type="protein sequence ID" value="EKX73357.1"/>
    <property type="molecule type" value="Genomic_DNA"/>
</dbReference>
<dbReference type="AlphaFoldDB" id="L1LD49"/>
<keyword evidence="4" id="KW-1185">Reference proteome</keyword>
<feature type="compositionally biased region" description="Basic and acidic residues" evidence="1">
    <location>
        <begin position="599"/>
        <end position="610"/>
    </location>
</feature>
<proteinExistence type="predicted"/>
<dbReference type="RefSeq" id="XP_004832809.1">
    <property type="nucleotide sequence ID" value="XM_004832752.1"/>
</dbReference>
<evidence type="ECO:0000313" key="3">
    <source>
        <dbReference type="EMBL" id="EKX73357.1"/>
    </source>
</evidence>
<name>L1LD49_THEEQ</name>
<organism evidence="3 4">
    <name type="scientific">Theileria equi strain WA</name>
    <dbReference type="NCBI Taxonomy" id="1537102"/>
    <lineage>
        <taxon>Eukaryota</taxon>
        <taxon>Sar</taxon>
        <taxon>Alveolata</taxon>
        <taxon>Apicomplexa</taxon>
        <taxon>Aconoidasida</taxon>
        <taxon>Piroplasmida</taxon>
        <taxon>Theileriidae</taxon>
        <taxon>Theileria</taxon>
    </lineage>
</organism>
<feature type="region of interest" description="Disordered" evidence="1">
    <location>
        <begin position="568"/>
        <end position="619"/>
    </location>
</feature>
<sequence>MATCTRNTYWGIAYVDADISKDDSKSTYNDDCGHVITITKGVPPANGYKRYNHTLHLGLYFVCIRRSKSIQAGLGNLKDGIYRKVTVIYLNYDEHNLVPLLIGISGDRESYKYFFQEHYFYHNQWQRLGVSSENEIPPKLGEISAQLKELVVLRLTKTQGAYYANGESGSAPQTNETTKINVTEVSTEDAIYKRYNHFPSGIDRMRLISTKSANNTNIPFDSSSIYLISYDFANVYFWAGDSDYERPLLLELASEQKTYYKFERSSWVSCSLSGSNLNNELNRENCDRNRAHQIDISKNTASYICLTQGCNVKITVSHSSIPTHNYSQCIHSFYSRIATKFSVSRFKYSETDQFGFPSVKDVNSITVFWYPLRDGKPLLIHYQVYNNQKWFMKTKVDNTWKEVSEDTIKPNGAGDHDGIKKLLIEASSPEVTIQLEKVPSSSGSYQSDNETINIERKDATGASGYSQITHKITRKAFVVKDIQHRGQSQTLKDTATFPTDLLDSLSVFYAKSDSKVSKPLLLELKLQDVAEYTYYEKTEKVNEWTLYSRTESTQQLNGDLLKQKLDDLNGIHHPKTPTPEQSTDAKSPKTPPSESGELEESKPKSHDSTPEKYPSSPVGPAVGGTIGALVLVAVVGVMAKRHWPTTEIKYILFHNVRSV</sequence>
<accession>L1LD49</accession>
<feature type="transmembrane region" description="Helical" evidence="2">
    <location>
        <begin position="618"/>
        <end position="639"/>
    </location>
</feature>
<dbReference type="KEGG" id="beq:BEWA_054130"/>
<gene>
    <name evidence="3" type="ORF">BEWA_054130</name>
</gene>
<keyword evidence="2" id="KW-0472">Membrane</keyword>
<keyword evidence="2" id="KW-1133">Transmembrane helix</keyword>
<dbReference type="VEuPathDB" id="PiroplasmaDB:BEWA_054130"/>
<evidence type="ECO:0000313" key="4">
    <source>
        <dbReference type="Proteomes" id="UP000031512"/>
    </source>
</evidence>
<dbReference type="Proteomes" id="UP000031512">
    <property type="component" value="Unassembled WGS sequence"/>
</dbReference>
<protein>
    <submittedName>
        <fullName evidence="3">Uncharacterized protein</fullName>
    </submittedName>
</protein>
<evidence type="ECO:0000256" key="2">
    <source>
        <dbReference type="SAM" id="Phobius"/>
    </source>
</evidence>
<dbReference type="GeneID" id="15802964"/>
<keyword evidence="2" id="KW-0812">Transmembrane</keyword>
<evidence type="ECO:0000256" key="1">
    <source>
        <dbReference type="SAM" id="MobiDB-lite"/>
    </source>
</evidence>
<reference evidence="3 4" key="1">
    <citation type="journal article" date="2012" name="BMC Genomics">
        <title>Comparative genomic analysis and phylogenetic position of Theileria equi.</title>
        <authorList>
            <person name="Kappmeyer L.S."/>
            <person name="Thiagarajan M."/>
            <person name="Herndon D.R."/>
            <person name="Ramsay J.D."/>
            <person name="Caler E."/>
            <person name="Djikeng A."/>
            <person name="Gillespie J.J."/>
            <person name="Lau A.O."/>
            <person name="Roalson E.H."/>
            <person name="Silva J.C."/>
            <person name="Silva M.G."/>
            <person name="Suarez C.E."/>
            <person name="Ueti M.W."/>
            <person name="Nene V.M."/>
            <person name="Mealey R.H."/>
            <person name="Knowles D.P."/>
            <person name="Brayton K.A."/>
        </authorList>
    </citation>
    <scope>NUCLEOTIDE SEQUENCE [LARGE SCALE GENOMIC DNA]</scope>
    <source>
        <strain evidence="3 4">WA</strain>
    </source>
</reference>